<comment type="caution">
    <text evidence="1">The sequence shown here is derived from an EMBL/GenBank/DDBJ whole genome shotgun (WGS) entry which is preliminary data.</text>
</comment>
<dbReference type="EMBL" id="WJHE01000196">
    <property type="protein sequence ID" value="MST32015.1"/>
    <property type="molecule type" value="Genomic_DNA"/>
</dbReference>
<reference evidence="1 2" key="1">
    <citation type="submission" date="2019-11" db="EMBL/GenBank/DDBJ databases">
        <title>Acidiferrimicrobium australis gen. nov., sp. nov., an acidophilic and obligately heterotrophic, member of the Actinobacteria that catalyses dissimilatory oxido- reduction of iron isolated from metal-rich acidic water in Chile.</title>
        <authorList>
            <person name="Gonzalez D."/>
            <person name="Huber K."/>
            <person name="Hedrich S."/>
            <person name="Rojas-Villalobos C."/>
            <person name="Quatrini R."/>
            <person name="Dinamarca M.A."/>
            <person name="Schwarz A."/>
            <person name="Canales C."/>
            <person name="Nancucheo I."/>
        </authorList>
    </citation>
    <scope>NUCLEOTIDE SEQUENCE [LARGE SCALE GENOMIC DNA]</scope>
    <source>
        <strain evidence="1 2">USS-CCA1</strain>
    </source>
</reference>
<evidence type="ECO:0000313" key="2">
    <source>
        <dbReference type="Proteomes" id="UP000437736"/>
    </source>
</evidence>
<organism evidence="1 2">
    <name type="scientific">Acidiferrimicrobium australe</name>
    <dbReference type="NCBI Taxonomy" id="2664430"/>
    <lineage>
        <taxon>Bacteria</taxon>
        <taxon>Bacillati</taxon>
        <taxon>Actinomycetota</taxon>
        <taxon>Acidimicrobiia</taxon>
        <taxon>Acidimicrobiales</taxon>
        <taxon>Acidimicrobiaceae</taxon>
        <taxon>Acidiferrimicrobium</taxon>
    </lineage>
</organism>
<protein>
    <submittedName>
        <fullName evidence="1">Uncharacterized protein</fullName>
    </submittedName>
</protein>
<dbReference type="Proteomes" id="UP000437736">
    <property type="component" value="Unassembled WGS sequence"/>
</dbReference>
<keyword evidence="2" id="KW-1185">Reference proteome</keyword>
<name>A0ABW9QR57_9ACTN</name>
<proteinExistence type="predicted"/>
<gene>
    <name evidence="1" type="ORF">GHK86_04650</name>
</gene>
<accession>A0ABW9QR57</accession>
<sequence length="264" mass="27691">MPSSSQFASDFVNDYQSHYGAVAVNQMPVWTVPADQAPVPVHVKAGCANFTTDTGTAIPIPPAATTTGTGDSPLVIDQPSTSSEWELWQASPTGNGWSACWGGRLDTSTSDGVFPNGYGLSGSGISYLATTITEADIASGSIDHAIALDLPACNAPQVFPADRTDCSNDPGQPPEGTWWRFPSNLPMPSGLTPFGKMVFKAIQTYGLVQTDQAGAVAIQAENTADWAAQGHSGVDPITASWQGQQEWQVVADLPWSHIEAISAP</sequence>
<evidence type="ECO:0000313" key="1">
    <source>
        <dbReference type="EMBL" id="MST32015.1"/>
    </source>
</evidence>